<dbReference type="AlphaFoldDB" id="A0A9P8Y008"/>
<protein>
    <submittedName>
        <fullName evidence="1">Uncharacterized protein</fullName>
    </submittedName>
</protein>
<evidence type="ECO:0000313" key="1">
    <source>
        <dbReference type="EMBL" id="KAH7026001.1"/>
    </source>
</evidence>
<dbReference type="Proteomes" id="UP000756346">
    <property type="component" value="Unassembled WGS sequence"/>
</dbReference>
<proteinExistence type="predicted"/>
<dbReference type="EMBL" id="JAGTJQ010000008">
    <property type="protein sequence ID" value="KAH7026001.1"/>
    <property type="molecule type" value="Genomic_DNA"/>
</dbReference>
<reference evidence="1" key="1">
    <citation type="journal article" date="2021" name="Nat. Commun.">
        <title>Genetic determinants of endophytism in the Arabidopsis root mycobiome.</title>
        <authorList>
            <person name="Mesny F."/>
            <person name="Miyauchi S."/>
            <person name="Thiergart T."/>
            <person name="Pickel B."/>
            <person name="Atanasova L."/>
            <person name="Karlsson M."/>
            <person name="Huettel B."/>
            <person name="Barry K.W."/>
            <person name="Haridas S."/>
            <person name="Chen C."/>
            <person name="Bauer D."/>
            <person name="Andreopoulos W."/>
            <person name="Pangilinan J."/>
            <person name="LaButti K."/>
            <person name="Riley R."/>
            <person name="Lipzen A."/>
            <person name="Clum A."/>
            <person name="Drula E."/>
            <person name="Henrissat B."/>
            <person name="Kohler A."/>
            <person name="Grigoriev I.V."/>
            <person name="Martin F.M."/>
            <person name="Hacquard S."/>
        </authorList>
    </citation>
    <scope>NUCLEOTIDE SEQUENCE</scope>
    <source>
        <strain evidence="1">MPI-CAGE-CH-0230</strain>
    </source>
</reference>
<dbReference type="GeneID" id="70184284"/>
<keyword evidence="2" id="KW-1185">Reference proteome</keyword>
<evidence type="ECO:0000313" key="2">
    <source>
        <dbReference type="Proteomes" id="UP000756346"/>
    </source>
</evidence>
<name>A0A9P8Y008_9PEZI</name>
<organism evidence="1 2">
    <name type="scientific">Microdochium trichocladiopsis</name>
    <dbReference type="NCBI Taxonomy" id="1682393"/>
    <lineage>
        <taxon>Eukaryota</taxon>
        <taxon>Fungi</taxon>
        <taxon>Dikarya</taxon>
        <taxon>Ascomycota</taxon>
        <taxon>Pezizomycotina</taxon>
        <taxon>Sordariomycetes</taxon>
        <taxon>Xylariomycetidae</taxon>
        <taxon>Xylariales</taxon>
        <taxon>Microdochiaceae</taxon>
        <taxon>Microdochium</taxon>
    </lineage>
</organism>
<gene>
    <name evidence="1" type="ORF">B0I36DRAFT_329665</name>
</gene>
<comment type="caution">
    <text evidence="1">The sequence shown here is derived from an EMBL/GenBank/DDBJ whole genome shotgun (WGS) entry which is preliminary data.</text>
</comment>
<sequence length="61" mass="7289">MFSAPWRSRDAVRQKREVRICGQIRRDRGGAAILVQISCRRSHVRFVQRHLRIEQFRIGQT</sequence>
<accession>A0A9P8Y008</accession>
<dbReference type="RefSeq" id="XP_046009218.1">
    <property type="nucleotide sequence ID" value="XM_046154738.1"/>
</dbReference>